<proteinExistence type="predicted"/>
<gene>
    <name evidence="1" type="ORF">DV515_00001432</name>
</gene>
<keyword evidence="2" id="KW-1185">Reference proteome</keyword>
<accession>A0A3L8SY34</accession>
<comment type="caution">
    <text evidence="1">The sequence shown here is derived from an EMBL/GenBank/DDBJ whole genome shotgun (WGS) entry which is preliminary data.</text>
</comment>
<evidence type="ECO:0000313" key="2">
    <source>
        <dbReference type="Proteomes" id="UP000276834"/>
    </source>
</evidence>
<dbReference type="AlphaFoldDB" id="A0A3L8SY34"/>
<organism evidence="1 2">
    <name type="scientific">Chloebia gouldiae</name>
    <name type="common">Gouldian finch</name>
    <name type="synonym">Erythrura gouldiae</name>
    <dbReference type="NCBI Taxonomy" id="44316"/>
    <lineage>
        <taxon>Eukaryota</taxon>
        <taxon>Metazoa</taxon>
        <taxon>Chordata</taxon>
        <taxon>Craniata</taxon>
        <taxon>Vertebrata</taxon>
        <taxon>Euteleostomi</taxon>
        <taxon>Archelosauria</taxon>
        <taxon>Archosauria</taxon>
        <taxon>Dinosauria</taxon>
        <taxon>Saurischia</taxon>
        <taxon>Theropoda</taxon>
        <taxon>Coelurosauria</taxon>
        <taxon>Aves</taxon>
        <taxon>Neognathae</taxon>
        <taxon>Neoaves</taxon>
        <taxon>Telluraves</taxon>
        <taxon>Australaves</taxon>
        <taxon>Passeriformes</taxon>
        <taxon>Passeroidea</taxon>
        <taxon>Passeridae</taxon>
        <taxon>Chloebia</taxon>
    </lineage>
</organism>
<protein>
    <submittedName>
        <fullName evidence="1">Uncharacterized protein</fullName>
    </submittedName>
</protein>
<name>A0A3L8SY34_CHLGU</name>
<evidence type="ECO:0000313" key="1">
    <source>
        <dbReference type="EMBL" id="RLW11140.1"/>
    </source>
</evidence>
<reference evidence="1 2" key="1">
    <citation type="journal article" date="2018" name="Proc. R. Soc. B">
        <title>A non-coding region near Follistatin controls head colour polymorphism in the Gouldian finch.</title>
        <authorList>
            <person name="Toomey M.B."/>
            <person name="Marques C.I."/>
            <person name="Andrade P."/>
            <person name="Araujo P.M."/>
            <person name="Sabatino S."/>
            <person name="Gazda M.A."/>
            <person name="Afonso S."/>
            <person name="Lopes R.J."/>
            <person name="Corbo J.C."/>
            <person name="Carneiro M."/>
        </authorList>
    </citation>
    <scope>NUCLEOTIDE SEQUENCE [LARGE SCALE GENOMIC DNA]</scope>
    <source>
        <strain evidence="1">Red01</strain>
        <tissue evidence="1">Muscle</tissue>
    </source>
</reference>
<dbReference type="Proteomes" id="UP000276834">
    <property type="component" value="Unassembled WGS sequence"/>
</dbReference>
<sequence>MKLQRAVNTLLSRGSLDKRPRENLQCTNPADLLFLMGSSDSAREADWDLHISHWSDVDALHTLENSPLHCLEEDQVPYWVDGIRNHIKVRINTLFLLSGILILFKDLQGIHRLYKSPVCNRY</sequence>
<dbReference type="EMBL" id="QUSF01000003">
    <property type="protein sequence ID" value="RLW11140.1"/>
    <property type="molecule type" value="Genomic_DNA"/>
</dbReference>